<gene>
    <name evidence="1" type="ORF">SMRZ_LOCUS18765</name>
</gene>
<accession>A0A183MRU0</accession>
<dbReference type="EMBL" id="UZAI01017750">
    <property type="protein sequence ID" value="VDP29078.1"/>
    <property type="molecule type" value="Genomic_DNA"/>
</dbReference>
<organism evidence="1 2">
    <name type="scientific">Schistosoma margrebowiei</name>
    <dbReference type="NCBI Taxonomy" id="48269"/>
    <lineage>
        <taxon>Eukaryota</taxon>
        <taxon>Metazoa</taxon>
        <taxon>Spiralia</taxon>
        <taxon>Lophotrochozoa</taxon>
        <taxon>Platyhelminthes</taxon>
        <taxon>Trematoda</taxon>
        <taxon>Digenea</taxon>
        <taxon>Strigeidida</taxon>
        <taxon>Schistosomatoidea</taxon>
        <taxon>Schistosomatidae</taxon>
        <taxon>Schistosoma</taxon>
    </lineage>
</organism>
<dbReference type="Proteomes" id="UP000277204">
    <property type="component" value="Unassembled WGS sequence"/>
</dbReference>
<dbReference type="AlphaFoldDB" id="A0A183MRU0"/>
<proteinExistence type="predicted"/>
<sequence length="255" mass="29814">MLNDSLFIQTHKDWYKDENIHVNFNKFLDQYLNILLCNPSNSSCSTTTPSTDIVDVTNNNNNNSISMVSYQLIDTNEFQLYKLLALCSQSSLSSSSSSSTSLLPWANKLNSLIKWRLNEDHFLPNETLYFNQQYYCKTSNLNNMQNYKKIQFSLTTVCLARSIETLLHYQLYKNHNEKPSIQISLDLLRTTNEYLSTCLQEFNSIQVNIFFSMIQLHFLLVNIQSVTILELRTYVHQFELPHHISTEMPWLIQIP</sequence>
<evidence type="ECO:0000313" key="1">
    <source>
        <dbReference type="EMBL" id="VDP29078.1"/>
    </source>
</evidence>
<name>A0A183MRU0_9TREM</name>
<reference evidence="1 2" key="1">
    <citation type="submission" date="2018-11" db="EMBL/GenBank/DDBJ databases">
        <authorList>
            <consortium name="Pathogen Informatics"/>
        </authorList>
    </citation>
    <scope>NUCLEOTIDE SEQUENCE [LARGE SCALE GENOMIC DNA]</scope>
    <source>
        <strain evidence="1 2">Zambia</strain>
    </source>
</reference>
<protein>
    <submittedName>
        <fullName evidence="1">Uncharacterized protein</fullName>
    </submittedName>
</protein>
<keyword evidence="2" id="KW-1185">Reference proteome</keyword>
<evidence type="ECO:0000313" key="2">
    <source>
        <dbReference type="Proteomes" id="UP000277204"/>
    </source>
</evidence>